<feature type="compositionally biased region" description="Polar residues" evidence="1">
    <location>
        <begin position="21"/>
        <end position="30"/>
    </location>
</feature>
<evidence type="ECO:0000313" key="2">
    <source>
        <dbReference type="EMBL" id="KAL0182357.1"/>
    </source>
</evidence>
<evidence type="ECO:0000313" key="3">
    <source>
        <dbReference type="Proteomes" id="UP001529510"/>
    </source>
</evidence>
<proteinExistence type="predicted"/>
<keyword evidence="3" id="KW-1185">Reference proteome</keyword>
<name>A0ABD0Q814_CIRMR</name>
<feature type="non-terminal residue" evidence="2">
    <location>
        <position position="1"/>
    </location>
</feature>
<organism evidence="2 3">
    <name type="scientific">Cirrhinus mrigala</name>
    <name type="common">Mrigala</name>
    <dbReference type="NCBI Taxonomy" id="683832"/>
    <lineage>
        <taxon>Eukaryota</taxon>
        <taxon>Metazoa</taxon>
        <taxon>Chordata</taxon>
        <taxon>Craniata</taxon>
        <taxon>Vertebrata</taxon>
        <taxon>Euteleostomi</taxon>
        <taxon>Actinopterygii</taxon>
        <taxon>Neopterygii</taxon>
        <taxon>Teleostei</taxon>
        <taxon>Ostariophysi</taxon>
        <taxon>Cypriniformes</taxon>
        <taxon>Cyprinidae</taxon>
        <taxon>Labeoninae</taxon>
        <taxon>Labeonini</taxon>
        <taxon>Cirrhinus</taxon>
    </lineage>
</organism>
<gene>
    <name evidence="2" type="ORF">M9458_021732</name>
</gene>
<reference evidence="2 3" key="1">
    <citation type="submission" date="2024-05" db="EMBL/GenBank/DDBJ databases">
        <title>Genome sequencing and assembly of Indian major carp, Cirrhinus mrigala (Hamilton, 1822).</title>
        <authorList>
            <person name="Mohindra V."/>
            <person name="Chowdhury L.M."/>
            <person name="Lal K."/>
            <person name="Jena J.K."/>
        </authorList>
    </citation>
    <scope>NUCLEOTIDE SEQUENCE [LARGE SCALE GENOMIC DNA]</scope>
    <source>
        <strain evidence="2">CM1030</strain>
        <tissue evidence="2">Blood</tissue>
    </source>
</reference>
<comment type="caution">
    <text evidence="2">The sequence shown here is derived from an EMBL/GenBank/DDBJ whole genome shotgun (WGS) entry which is preliminary data.</text>
</comment>
<sequence>SKPNSNTGTSPYSTPPVISPPLQTSGLTRRSSATLLRSTTFLPCLKRTISLMPLLTI</sequence>
<dbReference type="AlphaFoldDB" id="A0ABD0Q814"/>
<dbReference type="EMBL" id="JAMKFB020000010">
    <property type="protein sequence ID" value="KAL0182357.1"/>
    <property type="molecule type" value="Genomic_DNA"/>
</dbReference>
<evidence type="ECO:0000256" key="1">
    <source>
        <dbReference type="SAM" id="MobiDB-lite"/>
    </source>
</evidence>
<accession>A0ABD0Q814</accession>
<dbReference type="Proteomes" id="UP001529510">
    <property type="component" value="Unassembled WGS sequence"/>
</dbReference>
<feature type="compositionally biased region" description="Polar residues" evidence="1">
    <location>
        <begin position="1"/>
        <end position="12"/>
    </location>
</feature>
<feature type="non-terminal residue" evidence="2">
    <location>
        <position position="57"/>
    </location>
</feature>
<protein>
    <submittedName>
        <fullName evidence="2">Uncharacterized protein</fullName>
    </submittedName>
</protein>
<feature type="region of interest" description="Disordered" evidence="1">
    <location>
        <begin position="1"/>
        <end position="30"/>
    </location>
</feature>